<dbReference type="Gene3D" id="1.20.120.330">
    <property type="entry name" value="Nucleotidyltransferases domain 2"/>
    <property type="match status" value="1"/>
</dbReference>
<gene>
    <name evidence="1" type="ORF">OBE_04960</name>
</gene>
<keyword evidence="1" id="KW-0808">Transferase</keyword>
<proteinExistence type="predicted"/>
<dbReference type="GO" id="GO:0016740">
    <property type="term" value="F:transferase activity"/>
    <property type="evidence" value="ECO:0007669"/>
    <property type="project" value="UniProtKB-KW"/>
</dbReference>
<organism evidence="1">
    <name type="scientific">human gut metagenome</name>
    <dbReference type="NCBI Taxonomy" id="408170"/>
    <lineage>
        <taxon>unclassified sequences</taxon>
        <taxon>metagenomes</taxon>
        <taxon>organismal metagenomes</taxon>
    </lineage>
</organism>
<reference evidence="1" key="1">
    <citation type="journal article" date="2013" name="Environ. Microbiol.">
        <title>Microbiota from the distal guts of lean and obese adolescents exhibit partial functional redundancy besides clear differences in community structure.</title>
        <authorList>
            <person name="Ferrer M."/>
            <person name="Ruiz A."/>
            <person name="Lanza F."/>
            <person name="Haange S.B."/>
            <person name="Oberbach A."/>
            <person name="Till H."/>
            <person name="Bargiela R."/>
            <person name="Campoy C."/>
            <person name="Segura M.T."/>
            <person name="Richter M."/>
            <person name="von Bergen M."/>
            <person name="Seifert J."/>
            <person name="Suarez A."/>
        </authorList>
    </citation>
    <scope>NUCLEOTIDE SEQUENCE</scope>
</reference>
<accession>K1TLA3</accession>
<comment type="caution">
    <text evidence="1">The sequence shown here is derived from an EMBL/GenBank/DDBJ whole genome shotgun (WGS) entry which is preliminary data.</text>
</comment>
<evidence type="ECO:0000313" key="1">
    <source>
        <dbReference type="EMBL" id="EKC68389.1"/>
    </source>
</evidence>
<name>K1TLA3_9ZZZZ</name>
<dbReference type="EMBL" id="AJWZ01003382">
    <property type="protein sequence ID" value="EKC68389.1"/>
    <property type="molecule type" value="Genomic_DNA"/>
</dbReference>
<protein>
    <submittedName>
        <fullName evidence="1">Nucleotidyltransferase</fullName>
    </submittedName>
</protein>
<sequence>VSVFPRNTEEERRLFNLLQDAYVQARYNKDFVVTKTDIDALIPRLELMRDITEKVCCDRIAYYERQN</sequence>
<dbReference type="AlphaFoldDB" id="K1TLA3"/>
<feature type="non-terminal residue" evidence="1">
    <location>
        <position position="1"/>
    </location>
</feature>